<gene>
    <name evidence="2" type="ORF">QCN29_33795</name>
</gene>
<dbReference type="NCBIfam" id="NF033564">
    <property type="entry name" value="transpos_ISAs1"/>
    <property type="match status" value="1"/>
</dbReference>
<keyword evidence="3" id="KW-1185">Reference proteome</keyword>
<accession>A0ABT6HZF8</accession>
<proteinExistence type="predicted"/>
<evidence type="ECO:0000313" key="3">
    <source>
        <dbReference type="Proteomes" id="UP001223144"/>
    </source>
</evidence>
<dbReference type="InterPro" id="IPR051698">
    <property type="entry name" value="Transposase_11-like"/>
</dbReference>
<reference evidence="2 3" key="1">
    <citation type="submission" date="2023-04" db="EMBL/GenBank/DDBJ databases">
        <title>Streptomyces chengmaiensis sp. nov. isolated from the stem of mangrove plant in Hainan.</title>
        <authorList>
            <person name="Huang X."/>
            <person name="Zhou S."/>
            <person name="Chu X."/>
            <person name="Xie Y."/>
            <person name="Lin Y."/>
        </authorList>
    </citation>
    <scope>NUCLEOTIDE SEQUENCE [LARGE SCALE GENOMIC DNA]</scope>
    <source>
        <strain evidence="2 3">HNM0663</strain>
    </source>
</reference>
<comment type="caution">
    <text evidence="2">The sequence shown here is derived from an EMBL/GenBank/DDBJ whole genome shotgun (WGS) entry which is preliminary data.</text>
</comment>
<dbReference type="RefSeq" id="WP_279932950.1">
    <property type="nucleotide sequence ID" value="NZ_JARWBG010000076.1"/>
</dbReference>
<dbReference type="PANTHER" id="PTHR30298:SF0">
    <property type="entry name" value="PROTEIN YBFL-RELATED"/>
    <property type="match status" value="1"/>
</dbReference>
<dbReference type="EMBL" id="JARWBG010000076">
    <property type="protein sequence ID" value="MDH2393648.1"/>
    <property type="molecule type" value="Genomic_DNA"/>
</dbReference>
<dbReference type="PANTHER" id="PTHR30298">
    <property type="entry name" value="H REPEAT-ASSOCIATED PREDICTED TRANSPOSASE"/>
    <property type="match status" value="1"/>
</dbReference>
<evidence type="ECO:0000259" key="1">
    <source>
        <dbReference type="Pfam" id="PF01609"/>
    </source>
</evidence>
<name>A0ABT6HZF8_9ACTN</name>
<sequence length="329" mass="36834">MACGFDTFRAIGQWARRADQDTLARLGCRPRGPFGLRRAPSAATVRRVVAGVMPGGLEQLLRVLEFGDDLRLLAVDGKTLRGSFTRDHGPVQVLGAMSERGHVLAQQAVPDKTNEIPGFAPLLHVLDLAGTVITADALHTQRGHAQVIVEEFGGHYVFTVKNNQRDLYAACQKIPWDEVQGEYRRTDRGHGRTDTRAVKAVTWEGLDFPHLRQVARIIRWRYSRITGRRSKETVYVITSLPSRLADPCRIGEIVRSHWGVENSGHYVRDVTFREDASRVRTGFGAQNMALLRSITLNFLRLMGMPIADARRELALQPHTAPLELFGHHL</sequence>
<evidence type="ECO:0000313" key="2">
    <source>
        <dbReference type="EMBL" id="MDH2393648.1"/>
    </source>
</evidence>
<dbReference type="Proteomes" id="UP001223144">
    <property type="component" value="Unassembled WGS sequence"/>
</dbReference>
<organism evidence="2 3">
    <name type="scientific">Streptomyces chengmaiensis</name>
    <dbReference type="NCBI Taxonomy" id="3040919"/>
    <lineage>
        <taxon>Bacteria</taxon>
        <taxon>Bacillati</taxon>
        <taxon>Actinomycetota</taxon>
        <taxon>Actinomycetes</taxon>
        <taxon>Kitasatosporales</taxon>
        <taxon>Streptomycetaceae</taxon>
        <taxon>Streptomyces</taxon>
    </lineage>
</organism>
<protein>
    <submittedName>
        <fullName evidence="2">ISAs1 family transposase</fullName>
    </submittedName>
</protein>
<dbReference type="InterPro" id="IPR047647">
    <property type="entry name" value="ISAs1_transpos"/>
</dbReference>
<dbReference type="InterPro" id="IPR002559">
    <property type="entry name" value="Transposase_11"/>
</dbReference>
<feature type="domain" description="Transposase IS4-like" evidence="1">
    <location>
        <begin position="70"/>
        <end position="298"/>
    </location>
</feature>
<dbReference type="Pfam" id="PF01609">
    <property type="entry name" value="DDE_Tnp_1"/>
    <property type="match status" value="1"/>
</dbReference>